<dbReference type="EMBL" id="JAGFNK010000479">
    <property type="protein sequence ID" value="KAI9449695.1"/>
    <property type="molecule type" value="Genomic_DNA"/>
</dbReference>
<keyword evidence="2" id="KW-1185">Reference proteome</keyword>
<protein>
    <submittedName>
        <fullName evidence="1">Cytochrome P450</fullName>
    </submittedName>
</protein>
<accession>A0ACC0TUF9</accession>
<reference evidence="1" key="1">
    <citation type="submission" date="2021-03" db="EMBL/GenBank/DDBJ databases">
        <title>Evolutionary priming and transition to the ectomycorrhizal habit in an iconic lineage of mushroom-forming fungi: is preadaptation a requirement?</title>
        <authorList>
            <consortium name="DOE Joint Genome Institute"/>
            <person name="Looney B.P."/>
            <person name="Miyauchi S."/>
            <person name="Morin E."/>
            <person name="Drula E."/>
            <person name="Courty P.E."/>
            <person name="Chicoki N."/>
            <person name="Fauchery L."/>
            <person name="Kohler A."/>
            <person name="Kuo A."/>
            <person name="LaButti K."/>
            <person name="Pangilinan J."/>
            <person name="Lipzen A."/>
            <person name="Riley R."/>
            <person name="Andreopoulos W."/>
            <person name="He G."/>
            <person name="Johnson J."/>
            <person name="Barry K.W."/>
            <person name="Grigoriev I.V."/>
            <person name="Nagy L."/>
            <person name="Hibbett D."/>
            <person name="Henrissat B."/>
            <person name="Matheny P.B."/>
            <person name="Labbe J."/>
            <person name="Martin A.F."/>
        </authorList>
    </citation>
    <scope>NUCLEOTIDE SEQUENCE</scope>
    <source>
        <strain evidence="1">BPL698</strain>
    </source>
</reference>
<dbReference type="Proteomes" id="UP001207468">
    <property type="component" value="Unassembled WGS sequence"/>
</dbReference>
<evidence type="ECO:0000313" key="2">
    <source>
        <dbReference type="Proteomes" id="UP001207468"/>
    </source>
</evidence>
<gene>
    <name evidence="1" type="ORF">F5148DRAFT_1291307</name>
</gene>
<proteinExistence type="predicted"/>
<evidence type="ECO:0000313" key="1">
    <source>
        <dbReference type="EMBL" id="KAI9449695.1"/>
    </source>
</evidence>
<comment type="caution">
    <text evidence="1">The sequence shown here is derived from an EMBL/GenBank/DDBJ whole genome shotgun (WGS) entry which is preliminary data.</text>
</comment>
<name>A0ACC0TUF9_9AGAM</name>
<organism evidence="1 2">
    <name type="scientific">Russula earlei</name>
    <dbReference type="NCBI Taxonomy" id="71964"/>
    <lineage>
        <taxon>Eukaryota</taxon>
        <taxon>Fungi</taxon>
        <taxon>Dikarya</taxon>
        <taxon>Basidiomycota</taxon>
        <taxon>Agaricomycotina</taxon>
        <taxon>Agaricomycetes</taxon>
        <taxon>Russulales</taxon>
        <taxon>Russulaceae</taxon>
        <taxon>Russula</taxon>
    </lineage>
</organism>
<sequence>MPTVLSVILPVFGLFLISLLLQLRRVARNVGNLAGLFFLIGPNTAAGELTAHIAPSSRYLTPGTAWMQKRKYGDFAAAGKDAISLVTAFPWPKSDLLLADATAIKEVTTFRAKFPKPVYRYAILTVFGPNIVASEGAEWKKYRKITAPPFSEKNYKFVWDETTHIVTDLFDSIWRDKSSIVVDHCLDITLPLALFVIGAAEIIPGFGRRVTWTSDLVVPPGYQMAFKDALHILSTNFPLYTFLPRWARNLTELTKKVHLAYVELKKYMLEMVQARRNADKAEERHDLLSGLLDAARLEQDDGTALTDDELIGNMFIFLLAGHETTAHTLCFTFALLALHPDEQERLYEQIKGVISSLNGIPMYEDMGRFTYSLADLQPIIRYDHKVVSIPKIAAGDTILTVSNLDGGKTTVPVPSGTDIELHVPALHYNPRYWKDPHRFIPERFLGDWPKDAFIPFSQGARACIGRRFFETESVAIMTMLVSNYRIEVKEEPEFAGETFEERYARVTAFDHGITTFPISLLGSVISLIIGPTRYVHPGPSWMFAKKHQDFAAAGQDVVAVTSAFPRPSSYLLLADATAIKEVTTFHAKYPKPLERYFVVTVFGPNIVASEGAEWRKYRKISAPAFSGRIHKLVWDETIQIMMDLFDNVWCDMSEIVVDHCVDVTLPIALFVISSAGFGRRVTWTHDVVPPGHRLTFKDALHIFASNLITRLILPDWTKNLTEHTRKVQLAFVELKQYMLEMVEARRNGDHIEQRYDLFSGLLDATESELGDGEGMTNDELVGNMFIFLLAGHETTAHTLCFSFALLALYPDEQERLYEHIMGVFSNLNGTPTYEDMSRFTYSLAVLYETLRLFPPVPDIPKMAAEDTTLTVSNAEGRKTTIFVPSGTTIDLHVPGLHYNPRYWKDPHRFMPERFLGDWQKDAFIPFSQGARACLGRRFFEIESIAVMTLLVSKYKIEIKEEPQFAGETFEERYARVTACHQALTLTPVRVPLVFKRR</sequence>